<evidence type="ECO:0000256" key="1">
    <source>
        <dbReference type="SAM" id="MobiDB-lite"/>
    </source>
</evidence>
<feature type="compositionally biased region" description="Basic residues" evidence="1">
    <location>
        <begin position="92"/>
        <end position="106"/>
    </location>
</feature>
<dbReference type="EMBL" id="MHUI01000021">
    <property type="protein sequence ID" value="OHA74891.1"/>
    <property type="molecule type" value="Genomic_DNA"/>
</dbReference>
<evidence type="ECO:0000313" key="2">
    <source>
        <dbReference type="EMBL" id="OHA74891.1"/>
    </source>
</evidence>
<comment type="caution">
    <text evidence="2">The sequence shown here is derived from an EMBL/GenBank/DDBJ whole genome shotgun (WGS) entry which is preliminary data.</text>
</comment>
<feature type="compositionally biased region" description="Basic residues" evidence="1">
    <location>
        <begin position="63"/>
        <end position="76"/>
    </location>
</feature>
<sequence>MRFSAIVIFIIQSEPLKSKRLYVFFNTLTYSCYYDIMQLMLEASKASTQGQHSMPRALEQKTAGRRGIARNPRGRYKASGIAHSENTTSTRGRIRTTPKAGTRPRP</sequence>
<reference evidence="2 3" key="1">
    <citation type="journal article" date="2016" name="Nat. Commun.">
        <title>Thousands of microbial genomes shed light on interconnected biogeochemical processes in an aquifer system.</title>
        <authorList>
            <person name="Anantharaman K."/>
            <person name="Brown C.T."/>
            <person name="Hug L.A."/>
            <person name="Sharon I."/>
            <person name="Castelle C.J."/>
            <person name="Probst A.J."/>
            <person name="Thomas B.C."/>
            <person name="Singh A."/>
            <person name="Wilkins M.J."/>
            <person name="Karaoz U."/>
            <person name="Brodie E.L."/>
            <person name="Williams K.H."/>
            <person name="Hubbard S.S."/>
            <person name="Banfield J.F."/>
        </authorList>
    </citation>
    <scope>NUCLEOTIDE SEQUENCE [LARGE SCALE GENOMIC DNA]</scope>
</reference>
<name>A0A1G2RS56_9BACT</name>
<dbReference type="Proteomes" id="UP000177081">
    <property type="component" value="Unassembled WGS sequence"/>
</dbReference>
<protein>
    <submittedName>
        <fullName evidence="2">Uncharacterized protein</fullName>
    </submittedName>
</protein>
<organism evidence="2 3">
    <name type="scientific">Candidatus Wildermuthbacteria bacterium RIFCSPLOWO2_01_FULL_48_35</name>
    <dbReference type="NCBI Taxonomy" id="1802463"/>
    <lineage>
        <taxon>Bacteria</taxon>
        <taxon>Candidatus Wildermuthiibacteriota</taxon>
    </lineage>
</organism>
<dbReference type="PROSITE" id="PS51257">
    <property type="entry name" value="PROKAR_LIPOPROTEIN"/>
    <property type="match status" value="1"/>
</dbReference>
<feature type="region of interest" description="Disordered" evidence="1">
    <location>
        <begin position="49"/>
        <end position="106"/>
    </location>
</feature>
<accession>A0A1G2RS56</accession>
<dbReference type="AlphaFoldDB" id="A0A1G2RS56"/>
<evidence type="ECO:0000313" key="3">
    <source>
        <dbReference type="Proteomes" id="UP000177081"/>
    </source>
</evidence>
<proteinExistence type="predicted"/>
<gene>
    <name evidence="2" type="ORF">A3A32_03525</name>
</gene>